<dbReference type="InterPro" id="IPR019606">
    <property type="entry name" value="GerMN"/>
</dbReference>
<dbReference type="Pfam" id="PF10647">
    <property type="entry name" value="Gmad1"/>
    <property type="match status" value="1"/>
</dbReference>
<dbReference type="InterPro" id="IPR059026">
    <property type="entry name" value="LpqB_N"/>
</dbReference>
<dbReference type="PROSITE" id="PS51257">
    <property type="entry name" value="PROKAR_LIPOPROTEIN"/>
    <property type="match status" value="1"/>
</dbReference>
<name>A0ABN1XXC1_9ACTN</name>
<organism evidence="3 4">
    <name type="scientific">Kitasatospora putterlickiae</name>
    <dbReference type="NCBI Taxonomy" id="221725"/>
    <lineage>
        <taxon>Bacteria</taxon>
        <taxon>Bacillati</taxon>
        <taxon>Actinomycetota</taxon>
        <taxon>Actinomycetes</taxon>
        <taxon>Kitasatosporales</taxon>
        <taxon>Streptomycetaceae</taxon>
        <taxon>Kitasatospora</taxon>
    </lineage>
</organism>
<dbReference type="SMART" id="SM00909">
    <property type="entry name" value="Germane"/>
    <property type="match status" value="1"/>
</dbReference>
<evidence type="ECO:0000256" key="1">
    <source>
        <dbReference type="SAM" id="MobiDB-lite"/>
    </source>
</evidence>
<dbReference type="Pfam" id="PF10646">
    <property type="entry name" value="Germane"/>
    <property type="match status" value="1"/>
</dbReference>
<comment type="caution">
    <text evidence="3">The sequence shown here is derived from an EMBL/GenBank/DDBJ whole genome shotgun (WGS) entry which is preliminary data.</text>
</comment>
<gene>
    <name evidence="3" type="ORF">GCM10009639_19910</name>
</gene>
<dbReference type="Pfam" id="PF25976">
    <property type="entry name" value="LpqB_N"/>
    <property type="match status" value="1"/>
</dbReference>
<feature type="region of interest" description="Disordered" evidence="1">
    <location>
        <begin position="351"/>
        <end position="370"/>
    </location>
</feature>
<proteinExistence type="predicted"/>
<reference evidence="3 4" key="1">
    <citation type="journal article" date="2019" name="Int. J. Syst. Evol. Microbiol.">
        <title>The Global Catalogue of Microorganisms (GCM) 10K type strain sequencing project: providing services to taxonomists for standard genome sequencing and annotation.</title>
        <authorList>
            <consortium name="The Broad Institute Genomics Platform"/>
            <consortium name="The Broad Institute Genome Sequencing Center for Infectious Disease"/>
            <person name="Wu L."/>
            <person name="Ma J."/>
        </authorList>
    </citation>
    <scope>NUCLEOTIDE SEQUENCE [LARGE SCALE GENOMIC DNA]</scope>
    <source>
        <strain evidence="3 4">JCM 12393</strain>
    </source>
</reference>
<dbReference type="Proteomes" id="UP001499863">
    <property type="component" value="Unassembled WGS sequence"/>
</dbReference>
<sequence>MRRTSGRTEPRLAGVVGALLGSLLAGGCAAMPDSGGVTRIELSKSSAEKNLQVRVFPVEPAKGAGPRELLAGFLDALTADDDYGTARKYLTPAAAARWNAEAGVMVLGGRPTQPDVSVAPSDTQISIPLTGQLVAQVDERHSYRIEQPREIQRDFSFVRVAEEWRIDQLPDGLILNEVNFRNSYRQVDRFFYAAPDPSAPTADAATSHDVLIADPIYLRRRIDPLGSAANAVVAGPSKWLAPVARSAFPEGTKVDTVTMDDNRTGHVTVLGADLGSATACRRMATQLLYTLADQGTGQVDRLELKGAPGGLSCMATRVDEPATGPGSLAGQMAARQFYQRGDDGVLYETRGGDDDGDPVHGPLGRAQQSGRRLGTIAVARDGERAAAISGDGHQLYTVPFLENLGAMPQPVLTTPSRPGTKAEDGLASPTWDGRGDLYVVDRDPQGSRVLLVREKKVVEVPVERLAGRVVQSVKVSSDGVRVAMLLKETKDSKESKLYLGLIVHEGTKDAPTARITGLQLANPVFEDVVSVSWAEADQLLVLGKEKDKLQQLHYVSTDGSANPDARLQGGGEMITVAASESRVNGGGSGGTPLVPPVLALQGVLGRPYRLVNNQWREQTLPYQVSSFIYPG</sequence>
<dbReference type="EMBL" id="BAAAKJ010000104">
    <property type="protein sequence ID" value="GAA1390817.1"/>
    <property type="molecule type" value="Genomic_DNA"/>
</dbReference>
<evidence type="ECO:0000313" key="3">
    <source>
        <dbReference type="EMBL" id="GAA1390817.1"/>
    </source>
</evidence>
<dbReference type="InterPro" id="IPR018910">
    <property type="entry name" value="LpqB_C"/>
</dbReference>
<keyword evidence="4" id="KW-1185">Reference proteome</keyword>
<feature type="domain" description="GerMN" evidence="2">
    <location>
        <begin position="225"/>
        <end position="313"/>
    </location>
</feature>
<evidence type="ECO:0000259" key="2">
    <source>
        <dbReference type="SMART" id="SM00909"/>
    </source>
</evidence>
<evidence type="ECO:0000313" key="4">
    <source>
        <dbReference type="Proteomes" id="UP001499863"/>
    </source>
</evidence>
<accession>A0ABN1XXC1</accession>
<dbReference type="RefSeq" id="WP_344331644.1">
    <property type="nucleotide sequence ID" value="NZ_BAAAKJ010000104.1"/>
</dbReference>
<protein>
    <submittedName>
        <fullName evidence="3">LpqB family beta-propeller domain-containing protein</fullName>
    </submittedName>
</protein>